<dbReference type="AlphaFoldDB" id="A0A7J0FP70"/>
<dbReference type="Proteomes" id="UP000585474">
    <property type="component" value="Unassembled WGS sequence"/>
</dbReference>
<reference evidence="2 3" key="1">
    <citation type="submission" date="2019-07" db="EMBL/GenBank/DDBJ databases">
        <title>De Novo Assembly of kiwifruit Actinidia rufa.</title>
        <authorList>
            <person name="Sugita-Konishi S."/>
            <person name="Sato K."/>
            <person name="Mori E."/>
            <person name="Abe Y."/>
            <person name="Kisaki G."/>
            <person name="Hamano K."/>
            <person name="Suezawa K."/>
            <person name="Otani M."/>
            <person name="Fukuda T."/>
            <person name="Manabe T."/>
            <person name="Gomi K."/>
            <person name="Tabuchi M."/>
            <person name="Akimitsu K."/>
            <person name="Kataoka I."/>
        </authorList>
    </citation>
    <scope>NUCLEOTIDE SEQUENCE [LARGE SCALE GENOMIC DNA]</scope>
    <source>
        <strain evidence="3">cv. Fuchu</strain>
    </source>
</reference>
<name>A0A7J0FP70_9ERIC</name>
<accession>A0A7J0FP70</accession>
<proteinExistence type="predicted"/>
<protein>
    <submittedName>
        <fullName evidence="2">Uncharacterized protein</fullName>
    </submittedName>
</protein>
<evidence type="ECO:0000313" key="2">
    <source>
        <dbReference type="EMBL" id="GFZ00509.1"/>
    </source>
</evidence>
<keyword evidence="3" id="KW-1185">Reference proteome</keyword>
<feature type="region of interest" description="Disordered" evidence="1">
    <location>
        <begin position="72"/>
        <end position="102"/>
    </location>
</feature>
<sequence>MFLLWNVDPGWKKKQAFVIVRHVKFGPPKKGLAKKPSQVVGFASPEVQTVATSPLTVNPSMLNQSPIQFEETENLESEEDEILSDEADTLVPSSMKMPDKDIRKKSSTWSVFDANDDLNSVFDFGDEAKVAKCSGDVQMNSAPEKISSATNNFSDFVGPIAPKIQCGSLSA</sequence>
<organism evidence="2 3">
    <name type="scientific">Actinidia rufa</name>
    <dbReference type="NCBI Taxonomy" id="165716"/>
    <lineage>
        <taxon>Eukaryota</taxon>
        <taxon>Viridiplantae</taxon>
        <taxon>Streptophyta</taxon>
        <taxon>Embryophyta</taxon>
        <taxon>Tracheophyta</taxon>
        <taxon>Spermatophyta</taxon>
        <taxon>Magnoliopsida</taxon>
        <taxon>eudicotyledons</taxon>
        <taxon>Gunneridae</taxon>
        <taxon>Pentapetalae</taxon>
        <taxon>asterids</taxon>
        <taxon>Ericales</taxon>
        <taxon>Actinidiaceae</taxon>
        <taxon>Actinidia</taxon>
    </lineage>
</organism>
<evidence type="ECO:0000256" key="1">
    <source>
        <dbReference type="SAM" id="MobiDB-lite"/>
    </source>
</evidence>
<feature type="compositionally biased region" description="Acidic residues" evidence="1">
    <location>
        <begin position="72"/>
        <end position="88"/>
    </location>
</feature>
<gene>
    <name evidence="2" type="ORF">Acr_14g0001440</name>
</gene>
<dbReference type="EMBL" id="BJWL01000014">
    <property type="protein sequence ID" value="GFZ00509.1"/>
    <property type="molecule type" value="Genomic_DNA"/>
</dbReference>
<comment type="caution">
    <text evidence="2">The sequence shown here is derived from an EMBL/GenBank/DDBJ whole genome shotgun (WGS) entry which is preliminary data.</text>
</comment>
<evidence type="ECO:0000313" key="3">
    <source>
        <dbReference type="Proteomes" id="UP000585474"/>
    </source>
</evidence>
<dbReference type="OrthoDB" id="21573at2759"/>